<protein>
    <submittedName>
        <fullName evidence="4">F-box protein At1g47730</fullName>
    </submittedName>
</protein>
<dbReference type="InterPro" id="IPR036047">
    <property type="entry name" value="F-box-like_dom_sf"/>
</dbReference>
<dbReference type="PANTHER" id="PTHR31111">
    <property type="entry name" value="BNAA05G37150D PROTEIN-RELATED"/>
    <property type="match status" value="1"/>
</dbReference>
<dbReference type="KEGG" id="rsz:108858723"/>
<dbReference type="Gene3D" id="1.20.1280.50">
    <property type="match status" value="1"/>
</dbReference>
<dbReference type="InterPro" id="IPR017451">
    <property type="entry name" value="F-box-assoc_interact_dom"/>
</dbReference>
<dbReference type="SMART" id="SM00256">
    <property type="entry name" value="FBOX"/>
    <property type="match status" value="1"/>
</dbReference>
<reference evidence="4" key="2">
    <citation type="submission" date="2025-08" db="UniProtKB">
        <authorList>
            <consortium name="RefSeq"/>
        </authorList>
    </citation>
    <scope>IDENTIFICATION</scope>
    <source>
        <tissue evidence="4">Leaf</tissue>
    </source>
</reference>
<dbReference type="Proteomes" id="UP000504610">
    <property type="component" value="Chromosome 5"/>
</dbReference>
<feature type="region of interest" description="Disordered" evidence="1">
    <location>
        <begin position="1"/>
        <end position="29"/>
    </location>
</feature>
<dbReference type="GeneID" id="108858723"/>
<keyword evidence="3" id="KW-1185">Reference proteome</keyword>
<dbReference type="Pfam" id="PF00646">
    <property type="entry name" value="F-box"/>
    <property type="match status" value="1"/>
</dbReference>
<feature type="domain" description="F-box" evidence="2">
    <location>
        <begin position="24"/>
        <end position="73"/>
    </location>
</feature>
<dbReference type="PANTHER" id="PTHR31111:SF42">
    <property type="entry name" value="F-BOX DOMAIN-CONTAINING PROTEIN"/>
    <property type="match status" value="1"/>
</dbReference>
<accession>A0A6J0NVE7</accession>
<dbReference type="InterPro" id="IPR013187">
    <property type="entry name" value="F-box-assoc_dom_typ3"/>
</dbReference>
<name>A0A6J0NVE7_RAPSA</name>
<proteinExistence type="predicted"/>
<evidence type="ECO:0000313" key="3">
    <source>
        <dbReference type="Proteomes" id="UP000504610"/>
    </source>
</evidence>
<reference evidence="3" key="1">
    <citation type="journal article" date="2019" name="Database">
        <title>The radish genome database (RadishGD): an integrated information resource for radish genomics.</title>
        <authorList>
            <person name="Yu H.J."/>
            <person name="Baek S."/>
            <person name="Lee Y.J."/>
            <person name="Cho A."/>
            <person name="Mun J.H."/>
        </authorList>
    </citation>
    <scope>NUCLEOTIDE SEQUENCE [LARGE SCALE GENOMIC DNA]</scope>
    <source>
        <strain evidence="3">cv. WK10039</strain>
    </source>
</reference>
<sequence>MKLRGRKTGADKSKRIRRQSSPSVESTPSLPLDLTTEIFLKLPAKSILRFSCVSKLWSTITTQPDFAKTFETRSKLLLFFKHDDKLFVSSVSQQNPLPNESYLHYSSWPIDSYHMTFPKSCSFTSKTESVHGLICFRKAAKFTVWNPTMRKFLALPTADMSWNDIAFFLGYDPVECKHKVMCLPSKETSDECLVLTLGSGKEESWRKIKTNHKHLPFCGYHMRVHGQCINGVLYYQARLGSGLAMMSFDVRSEKLSVIPVPWETFGQMRLIIYGRKLACVGYSGNSMWVLEDPENHQWSSLIFLPPSHYDQVQNFKLVGVTDGGELIYVQSTVFKLLPVIYIHPARKSFRRVEYRGIADEDARQRHGLGEGRLRVFQVFPNHIETLLSL</sequence>
<dbReference type="InterPro" id="IPR001810">
    <property type="entry name" value="F-box_dom"/>
</dbReference>
<feature type="compositionally biased region" description="Polar residues" evidence="1">
    <location>
        <begin position="19"/>
        <end position="29"/>
    </location>
</feature>
<gene>
    <name evidence="4" type="primary">LOC108858723</name>
</gene>
<dbReference type="PROSITE" id="PS50181">
    <property type="entry name" value="FBOX"/>
    <property type="match status" value="1"/>
</dbReference>
<dbReference type="OrthoDB" id="1107590at2759"/>
<dbReference type="NCBIfam" id="TIGR01640">
    <property type="entry name" value="F_box_assoc_1"/>
    <property type="match status" value="1"/>
</dbReference>
<dbReference type="SUPFAM" id="SSF81383">
    <property type="entry name" value="F-box domain"/>
    <property type="match status" value="1"/>
</dbReference>
<evidence type="ECO:0000313" key="4">
    <source>
        <dbReference type="RefSeq" id="XP_018488106.2"/>
    </source>
</evidence>
<dbReference type="AlphaFoldDB" id="A0A6J0NVE7"/>
<dbReference type="RefSeq" id="XP_018488106.2">
    <property type="nucleotide sequence ID" value="XM_018632604.2"/>
</dbReference>
<dbReference type="Pfam" id="PF08268">
    <property type="entry name" value="FBA_3"/>
    <property type="match status" value="1"/>
</dbReference>
<evidence type="ECO:0000256" key="1">
    <source>
        <dbReference type="SAM" id="MobiDB-lite"/>
    </source>
</evidence>
<evidence type="ECO:0000259" key="2">
    <source>
        <dbReference type="PROSITE" id="PS50181"/>
    </source>
</evidence>
<organism evidence="3 4">
    <name type="scientific">Raphanus sativus</name>
    <name type="common">Radish</name>
    <name type="synonym">Raphanus raphanistrum var. sativus</name>
    <dbReference type="NCBI Taxonomy" id="3726"/>
    <lineage>
        <taxon>Eukaryota</taxon>
        <taxon>Viridiplantae</taxon>
        <taxon>Streptophyta</taxon>
        <taxon>Embryophyta</taxon>
        <taxon>Tracheophyta</taxon>
        <taxon>Spermatophyta</taxon>
        <taxon>Magnoliopsida</taxon>
        <taxon>eudicotyledons</taxon>
        <taxon>Gunneridae</taxon>
        <taxon>Pentapetalae</taxon>
        <taxon>rosids</taxon>
        <taxon>malvids</taxon>
        <taxon>Brassicales</taxon>
        <taxon>Brassicaceae</taxon>
        <taxon>Brassiceae</taxon>
        <taxon>Raphanus</taxon>
    </lineage>
</organism>